<evidence type="ECO:0000256" key="4">
    <source>
        <dbReference type="RuleBase" id="RU003690"/>
    </source>
</evidence>
<keyword evidence="2" id="KW-0378">Hydrolase</keyword>
<keyword evidence="3" id="KW-0326">Glycosidase</keyword>
<sequence>MKKFPPGFIWGTATSSVQIEGAADADGKGESIWDRFCKIPGKVLNGDRCDIACNHYELYREDIALMKQLQIPSYRFSISWPRIFPEGVGRVNQKGVDFYKRLVEQLLENEIFPVATLYHWDLPQALQDKGGWTNRDMVDYFLEYVRLMFRELGDMVSKWITHNEPWVVSYLGYGSGKHAPGYTDLRSFIKATHHLLLSHGKAVTLFR</sequence>
<dbReference type="Pfam" id="PF00232">
    <property type="entry name" value="Glyco_hydro_1"/>
    <property type="match status" value="1"/>
</dbReference>
<keyword evidence="6" id="KW-1185">Reference proteome</keyword>
<evidence type="ECO:0000313" key="6">
    <source>
        <dbReference type="Proteomes" id="UP000199695"/>
    </source>
</evidence>
<evidence type="ECO:0000256" key="3">
    <source>
        <dbReference type="ARBA" id="ARBA00023295"/>
    </source>
</evidence>
<dbReference type="InterPro" id="IPR001360">
    <property type="entry name" value="Glyco_hydro_1"/>
</dbReference>
<dbReference type="STRING" id="1173111.SAMN05444955_108150"/>
<accession>A0A1H8FDM5</accession>
<dbReference type="AlphaFoldDB" id="A0A1H8FDM5"/>
<proteinExistence type="inferred from homology"/>
<protein>
    <submittedName>
        <fullName evidence="5">Beta-glucosidase</fullName>
    </submittedName>
</protein>
<dbReference type="GO" id="GO:0005829">
    <property type="term" value="C:cytosol"/>
    <property type="evidence" value="ECO:0007669"/>
    <property type="project" value="TreeGrafter"/>
</dbReference>
<organism evidence="5 6">
    <name type="scientific">Lihuaxuella thermophila</name>
    <dbReference type="NCBI Taxonomy" id="1173111"/>
    <lineage>
        <taxon>Bacteria</taxon>
        <taxon>Bacillati</taxon>
        <taxon>Bacillota</taxon>
        <taxon>Bacilli</taxon>
        <taxon>Bacillales</taxon>
        <taxon>Thermoactinomycetaceae</taxon>
        <taxon>Lihuaxuella</taxon>
    </lineage>
</organism>
<comment type="similarity">
    <text evidence="1 4">Belongs to the glycosyl hydrolase 1 family.</text>
</comment>
<dbReference type="Gene3D" id="3.20.20.80">
    <property type="entry name" value="Glycosidases"/>
    <property type="match status" value="1"/>
</dbReference>
<evidence type="ECO:0000256" key="2">
    <source>
        <dbReference type="ARBA" id="ARBA00022801"/>
    </source>
</evidence>
<dbReference type="Proteomes" id="UP000199695">
    <property type="component" value="Unassembled WGS sequence"/>
</dbReference>
<dbReference type="SUPFAM" id="SSF51445">
    <property type="entry name" value="(Trans)glycosidases"/>
    <property type="match status" value="1"/>
</dbReference>
<evidence type="ECO:0000256" key="1">
    <source>
        <dbReference type="ARBA" id="ARBA00010838"/>
    </source>
</evidence>
<dbReference type="PANTHER" id="PTHR10353">
    <property type="entry name" value="GLYCOSYL HYDROLASE"/>
    <property type="match status" value="1"/>
</dbReference>
<dbReference type="GO" id="GO:0016052">
    <property type="term" value="P:carbohydrate catabolic process"/>
    <property type="evidence" value="ECO:0007669"/>
    <property type="project" value="TreeGrafter"/>
</dbReference>
<dbReference type="GO" id="GO:0008422">
    <property type="term" value="F:beta-glucosidase activity"/>
    <property type="evidence" value="ECO:0007669"/>
    <property type="project" value="TreeGrafter"/>
</dbReference>
<name>A0A1H8FDM5_9BACL</name>
<evidence type="ECO:0000313" key="5">
    <source>
        <dbReference type="EMBL" id="SEN29903.1"/>
    </source>
</evidence>
<dbReference type="EMBL" id="FOCQ01000008">
    <property type="protein sequence ID" value="SEN29903.1"/>
    <property type="molecule type" value="Genomic_DNA"/>
</dbReference>
<reference evidence="5 6" key="1">
    <citation type="submission" date="2016-10" db="EMBL/GenBank/DDBJ databases">
        <authorList>
            <person name="de Groot N.N."/>
        </authorList>
    </citation>
    <scope>NUCLEOTIDE SEQUENCE [LARGE SCALE GENOMIC DNA]</scope>
    <source>
        <strain evidence="5 6">DSM 46701</strain>
    </source>
</reference>
<gene>
    <name evidence="5" type="ORF">SAMN05444955_108150</name>
</gene>
<dbReference type="InterPro" id="IPR017853">
    <property type="entry name" value="GH"/>
</dbReference>
<dbReference type="PANTHER" id="PTHR10353:SF36">
    <property type="entry name" value="LP05116P"/>
    <property type="match status" value="1"/>
</dbReference>